<dbReference type="AlphaFoldDB" id="D8SRV7"/>
<sequence>MEFVEKHSKSWTEEDDRRLLERVAPKSIMLCALEALYICEKQQIEAWYDTDKSSGPADRGRRHQQSLKLLGVKEHCPSLTGRGTIFSYIQDHWSTAHILLICRHTEEDKVQTPQMSLIDVRSPHRYASDQTAEAPISSPQVLVLASLMLADQSKLTTPRRSSISIQIKDLLLQEDDSLVTTALYEP</sequence>
<name>D8SRV7_SELML</name>
<dbReference type="KEGG" id="smo:SELMODRAFT_425051"/>
<gene>
    <name evidence="1" type="ORF">SELMODRAFT_425051</name>
</gene>
<dbReference type="Proteomes" id="UP000001514">
    <property type="component" value="Unassembled WGS sequence"/>
</dbReference>
<dbReference type="HOGENOM" id="CLU_1456829_0_0_1"/>
<organism evidence="2">
    <name type="scientific">Selaginella moellendorffii</name>
    <name type="common">Spikemoss</name>
    <dbReference type="NCBI Taxonomy" id="88036"/>
    <lineage>
        <taxon>Eukaryota</taxon>
        <taxon>Viridiplantae</taxon>
        <taxon>Streptophyta</taxon>
        <taxon>Embryophyta</taxon>
        <taxon>Tracheophyta</taxon>
        <taxon>Lycopodiopsida</taxon>
        <taxon>Selaginellales</taxon>
        <taxon>Selaginellaceae</taxon>
        <taxon>Selaginella</taxon>
    </lineage>
</organism>
<keyword evidence="2" id="KW-1185">Reference proteome</keyword>
<dbReference type="InParanoid" id="D8SRV7"/>
<evidence type="ECO:0000313" key="1">
    <source>
        <dbReference type="EMBL" id="EFJ12856.1"/>
    </source>
</evidence>
<accession>D8SRV7</accession>
<proteinExistence type="predicted"/>
<dbReference type="Gramene" id="EFJ12856">
    <property type="protein sequence ID" value="EFJ12856"/>
    <property type="gene ID" value="SELMODRAFT_425051"/>
</dbReference>
<evidence type="ECO:0000313" key="2">
    <source>
        <dbReference type="Proteomes" id="UP000001514"/>
    </source>
</evidence>
<dbReference type="EMBL" id="GL377636">
    <property type="protein sequence ID" value="EFJ12856.1"/>
    <property type="molecule type" value="Genomic_DNA"/>
</dbReference>
<protein>
    <submittedName>
        <fullName evidence="1">Uncharacterized protein</fullName>
    </submittedName>
</protein>
<reference evidence="1 2" key="1">
    <citation type="journal article" date="2011" name="Science">
        <title>The Selaginella genome identifies genetic changes associated with the evolution of vascular plants.</title>
        <authorList>
            <person name="Banks J.A."/>
            <person name="Nishiyama T."/>
            <person name="Hasebe M."/>
            <person name="Bowman J.L."/>
            <person name="Gribskov M."/>
            <person name="dePamphilis C."/>
            <person name="Albert V.A."/>
            <person name="Aono N."/>
            <person name="Aoyama T."/>
            <person name="Ambrose B.A."/>
            <person name="Ashton N.W."/>
            <person name="Axtell M.J."/>
            <person name="Barker E."/>
            <person name="Barker M.S."/>
            <person name="Bennetzen J.L."/>
            <person name="Bonawitz N.D."/>
            <person name="Chapple C."/>
            <person name="Cheng C."/>
            <person name="Correa L.G."/>
            <person name="Dacre M."/>
            <person name="DeBarry J."/>
            <person name="Dreyer I."/>
            <person name="Elias M."/>
            <person name="Engstrom E.M."/>
            <person name="Estelle M."/>
            <person name="Feng L."/>
            <person name="Finet C."/>
            <person name="Floyd S.K."/>
            <person name="Frommer W.B."/>
            <person name="Fujita T."/>
            <person name="Gramzow L."/>
            <person name="Gutensohn M."/>
            <person name="Harholt J."/>
            <person name="Hattori M."/>
            <person name="Heyl A."/>
            <person name="Hirai T."/>
            <person name="Hiwatashi Y."/>
            <person name="Ishikawa M."/>
            <person name="Iwata M."/>
            <person name="Karol K.G."/>
            <person name="Koehler B."/>
            <person name="Kolukisaoglu U."/>
            <person name="Kubo M."/>
            <person name="Kurata T."/>
            <person name="Lalonde S."/>
            <person name="Li K."/>
            <person name="Li Y."/>
            <person name="Litt A."/>
            <person name="Lyons E."/>
            <person name="Manning G."/>
            <person name="Maruyama T."/>
            <person name="Michael T.P."/>
            <person name="Mikami K."/>
            <person name="Miyazaki S."/>
            <person name="Morinaga S."/>
            <person name="Murata T."/>
            <person name="Mueller-Roeber B."/>
            <person name="Nelson D.R."/>
            <person name="Obara M."/>
            <person name="Oguri Y."/>
            <person name="Olmstead R.G."/>
            <person name="Onodera N."/>
            <person name="Petersen B.L."/>
            <person name="Pils B."/>
            <person name="Prigge M."/>
            <person name="Rensing S.A."/>
            <person name="Riano-Pachon D.M."/>
            <person name="Roberts A.W."/>
            <person name="Sato Y."/>
            <person name="Scheller H.V."/>
            <person name="Schulz B."/>
            <person name="Schulz C."/>
            <person name="Shakirov E.V."/>
            <person name="Shibagaki N."/>
            <person name="Shinohara N."/>
            <person name="Shippen D.E."/>
            <person name="Soerensen I."/>
            <person name="Sotooka R."/>
            <person name="Sugimoto N."/>
            <person name="Sugita M."/>
            <person name="Sumikawa N."/>
            <person name="Tanurdzic M."/>
            <person name="Theissen G."/>
            <person name="Ulvskov P."/>
            <person name="Wakazuki S."/>
            <person name="Weng J.K."/>
            <person name="Willats W.W."/>
            <person name="Wipf D."/>
            <person name="Wolf P.G."/>
            <person name="Yang L."/>
            <person name="Zimmer A.D."/>
            <person name="Zhu Q."/>
            <person name="Mitros T."/>
            <person name="Hellsten U."/>
            <person name="Loque D."/>
            <person name="Otillar R."/>
            <person name="Salamov A."/>
            <person name="Schmutz J."/>
            <person name="Shapiro H."/>
            <person name="Lindquist E."/>
            <person name="Lucas S."/>
            <person name="Rokhsar D."/>
            <person name="Grigoriev I.V."/>
        </authorList>
    </citation>
    <scope>NUCLEOTIDE SEQUENCE [LARGE SCALE GENOMIC DNA]</scope>
</reference>